<dbReference type="AlphaFoldDB" id="A0A423HIG3"/>
<dbReference type="SUPFAM" id="SSF55486">
    <property type="entry name" value="Metalloproteases ('zincins'), catalytic domain"/>
    <property type="match status" value="1"/>
</dbReference>
<dbReference type="InterPro" id="IPR024079">
    <property type="entry name" value="MetalloPept_cat_dom_sf"/>
</dbReference>
<comment type="caution">
    <text evidence="1">The sequence shown here is derived from an EMBL/GenBank/DDBJ whole genome shotgun (WGS) entry which is preliminary data.</text>
</comment>
<name>A0A423HIG3_9PSED</name>
<evidence type="ECO:0000313" key="2">
    <source>
        <dbReference type="Proteomes" id="UP000284002"/>
    </source>
</evidence>
<organism evidence="1 2">
    <name type="scientific">Pseudomonas frederiksbergensis</name>
    <dbReference type="NCBI Taxonomy" id="104087"/>
    <lineage>
        <taxon>Bacteria</taxon>
        <taxon>Pseudomonadati</taxon>
        <taxon>Pseudomonadota</taxon>
        <taxon>Gammaproteobacteria</taxon>
        <taxon>Pseudomonadales</taxon>
        <taxon>Pseudomonadaceae</taxon>
        <taxon>Pseudomonas</taxon>
    </lineage>
</organism>
<evidence type="ECO:0000313" key="1">
    <source>
        <dbReference type="EMBL" id="RON12974.1"/>
    </source>
</evidence>
<accession>A0A423HIG3</accession>
<dbReference type="Gene3D" id="3.40.390.10">
    <property type="entry name" value="Collagenase (Catalytic Domain)"/>
    <property type="match status" value="1"/>
</dbReference>
<sequence>MNQIKYCKTTPITDPIASYNSAINERPSNDNNISGNRKKRSIGEHTKYWQVGKTLKILVFSYNEESFEAIKKGASKWLPYVNLKFDFIEMDEEDIYQSDQFLGDIRVDFQPYMNGSGGSRIGTDTITGNPQASSMTLGTDFSSPRYEYAVTHEFGHALGLLHEHQHPETEVPWDLDKTYTYYASLGFSRTEVDHNVLPLERIPGRTYAPYDRHSIMHYEVSNDITTGDWHQAENHQISQGDIAFMRRTYPES</sequence>
<dbReference type="EMBL" id="MOBM01000039">
    <property type="protein sequence ID" value="RON12974.1"/>
    <property type="molecule type" value="Genomic_DNA"/>
</dbReference>
<gene>
    <name evidence="1" type="ORF">BK662_28700</name>
</gene>
<dbReference type="Proteomes" id="UP000284002">
    <property type="component" value="Unassembled WGS sequence"/>
</dbReference>
<reference evidence="1 2" key="1">
    <citation type="submission" date="2016-10" db="EMBL/GenBank/DDBJ databases">
        <title>Comparative genome analysis of multiple Pseudomonas spp. focuses on biocontrol and plant growth promoting traits.</title>
        <authorList>
            <person name="Tao X.-Y."/>
            <person name="Taylor C.G."/>
        </authorList>
    </citation>
    <scope>NUCLEOTIDE SEQUENCE [LARGE SCALE GENOMIC DNA]</scope>
    <source>
        <strain evidence="1 2">36C6</strain>
    </source>
</reference>
<dbReference type="GO" id="GO:0008237">
    <property type="term" value="F:metallopeptidase activity"/>
    <property type="evidence" value="ECO:0007669"/>
    <property type="project" value="InterPro"/>
</dbReference>
<proteinExistence type="predicted"/>
<protein>
    <submittedName>
        <fullName evidence="1">Peptidase M12</fullName>
    </submittedName>
</protein>